<feature type="region of interest" description="Disordered" evidence="4">
    <location>
        <begin position="1"/>
        <end position="23"/>
    </location>
</feature>
<dbReference type="Pfam" id="PF00250">
    <property type="entry name" value="Forkhead"/>
    <property type="match status" value="1"/>
</dbReference>
<dbReference type="PANTHER" id="PTHR11829">
    <property type="entry name" value="FORKHEAD BOX PROTEIN"/>
    <property type="match status" value="1"/>
</dbReference>
<evidence type="ECO:0000313" key="6">
    <source>
        <dbReference type="EMBL" id="WFC99258.1"/>
    </source>
</evidence>
<feature type="compositionally biased region" description="Polar residues" evidence="4">
    <location>
        <begin position="1019"/>
        <end position="1041"/>
    </location>
</feature>
<keyword evidence="1 3" id="KW-0238">DNA-binding</keyword>
<dbReference type="PROSITE" id="PS50039">
    <property type="entry name" value="FORK_HEAD_3"/>
    <property type="match status" value="1"/>
</dbReference>
<keyword evidence="2 3" id="KW-0539">Nucleus</keyword>
<dbReference type="InterPro" id="IPR036388">
    <property type="entry name" value="WH-like_DNA-bd_sf"/>
</dbReference>
<reference evidence="6 7" key="1">
    <citation type="submission" date="2023-03" db="EMBL/GenBank/DDBJ databases">
        <title>Mating type loci evolution in Malassezia.</title>
        <authorList>
            <person name="Coelho M.A."/>
        </authorList>
    </citation>
    <scope>NUCLEOTIDE SEQUENCE [LARGE SCALE GENOMIC DNA]</scope>
    <source>
        <strain evidence="6 7">CBS 9725</strain>
    </source>
</reference>
<feature type="compositionally biased region" description="Polar residues" evidence="4">
    <location>
        <begin position="969"/>
        <end position="980"/>
    </location>
</feature>
<feature type="compositionally biased region" description="Low complexity" evidence="4">
    <location>
        <begin position="943"/>
        <end position="956"/>
    </location>
</feature>
<feature type="compositionally biased region" description="Polar residues" evidence="4">
    <location>
        <begin position="1"/>
        <end position="11"/>
    </location>
</feature>
<dbReference type="InterPro" id="IPR036390">
    <property type="entry name" value="WH_DNA-bd_sf"/>
</dbReference>
<dbReference type="InterPro" id="IPR001766">
    <property type="entry name" value="Fork_head_dom"/>
</dbReference>
<dbReference type="CDD" id="cd00059">
    <property type="entry name" value="FH_FOX"/>
    <property type="match status" value="1"/>
</dbReference>
<feature type="compositionally biased region" description="Polar residues" evidence="4">
    <location>
        <begin position="610"/>
        <end position="621"/>
    </location>
</feature>
<feature type="region of interest" description="Disordered" evidence="4">
    <location>
        <begin position="344"/>
        <end position="393"/>
    </location>
</feature>
<feature type="region of interest" description="Disordered" evidence="4">
    <location>
        <begin position="942"/>
        <end position="1108"/>
    </location>
</feature>
<evidence type="ECO:0000256" key="3">
    <source>
        <dbReference type="PROSITE-ProRule" id="PRU00089"/>
    </source>
</evidence>
<protein>
    <submittedName>
        <fullName evidence="6">Forkhead transcription factor</fullName>
    </submittedName>
</protein>
<evidence type="ECO:0000259" key="5">
    <source>
        <dbReference type="PROSITE" id="PS50039"/>
    </source>
</evidence>
<accession>A0AAJ5YRD2</accession>
<feature type="region of interest" description="Disordered" evidence="4">
    <location>
        <begin position="65"/>
        <end position="116"/>
    </location>
</feature>
<organism evidence="6 7">
    <name type="scientific">Malassezia yamatoensis</name>
    <dbReference type="NCBI Taxonomy" id="253288"/>
    <lineage>
        <taxon>Eukaryota</taxon>
        <taxon>Fungi</taxon>
        <taxon>Dikarya</taxon>
        <taxon>Basidiomycota</taxon>
        <taxon>Ustilaginomycotina</taxon>
        <taxon>Malasseziomycetes</taxon>
        <taxon>Malasseziales</taxon>
        <taxon>Malasseziaceae</taxon>
        <taxon>Malassezia</taxon>
    </lineage>
</organism>
<comment type="subcellular location">
    <subcellularLocation>
        <location evidence="3">Nucleus</location>
    </subcellularLocation>
</comment>
<evidence type="ECO:0000256" key="2">
    <source>
        <dbReference type="ARBA" id="ARBA00023242"/>
    </source>
</evidence>
<feature type="compositionally biased region" description="Basic and acidic residues" evidence="4">
    <location>
        <begin position="71"/>
        <end position="95"/>
    </location>
</feature>
<feature type="compositionally biased region" description="Basic and acidic residues" evidence="4">
    <location>
        <begin position="350"/>
        <end position="360"/>
    </location>
</feature>
<dbReference type="SUPFAM" id="SSF46785">
    <property type="entry name" value="Winged helix' DNA-binding domain"/>
    <property type="match status" value="1"/>
</dbReference>
<dbReference type="PROSITE" id="PS00658">
    <property type="entry name" value="FORK_HEAD_2"/>
    <property type="match status" value="1"/>
</dbReference>
<dbReference type="AlphaFoldDB" id="A0AAJ5YRD2"/>
<gene>
    <name evidence="6" type="primary">HCM1</name>
    <name evidence="6" type="ORF">MYAM1_002002</name>
</gene>
<sequence>MSTSAAPTQEMAQKKASKATSNTLSEADDFLARAQALGLRLTRADYERTRAGVTAFLKAERAPINLPGHADSMEDDRQMSSARDPDSSSEIEHEIPISTRIPNTHPNPDSAQPTSLSRWLRTTSGQLSFFTAVVEPGSHPSGDHRSRISLDEVGNAEERRRRRARRRKLLEKQMLLENQHGCVLTPAHDTDSLIDSQSPTHTIRASSVMSEPSTPTGTPAAHSIARTSTPVPMRGTDESLPACSSPMRSPEINVLNRMARVDHAGILWLAHRENHAEVKKEDTSVQYHDDSGVFCDADSSDSSSLLGWGPRAFTRTASSTTENLDDCMKSMSLLDRIMLRKSSPRRMRREAKAHARCRTETDDEGNLSTATVSDTSADLSTTSPWADQSQDSAVDDRELDVESSHAIAPVANTRSVNWRWSNHVSTPLKPSSMADQCDFVIEDISPEKMDAIQSSPSHERTAPCTSATPLTKLDPYAQITPMRYSPGYNIGYSHGRTTSLTSLFSPNILTPWSHQGRLMTNAGLANITSSPNLSGEWVHTSSMLHHGENKSSSNHFASPSRMLSQPFGEQNELPAHAPSPQRLMCIESFPGKSSSSHQSRRSSIVDESPTKSWRAQSSRTLSPLAHHRSAGTNAKTSPKLGTNSGIRPQVFSPTNETEMRPSLSPWYEPSVSHDNWDKLSFRRTDTIRPADLFHPAGSSSYGVSAQPTESREDRRFDPSADGPPLRRPEDDKGGSSRSRAVRKPAPMQRSSSTLVAMTPTYSDDLFAHTAMQTTDSSNAPVSDLFTDLNFSEPNQTEWEKPDGSRVVKLVSEELQAAIDSGTLQTEPTPRYFLLPPGHGRSKSKPSSVSYAGLIGQAILSSSDGRLSLAEIYLWISSVYPYYERGDRGWQNSIRHNLSLNKSFVKLERESSFPGKGGWWAIVPGHESRFQNGMYQPNATRLDAAATSSTASSTSVPAPTPIPGMITENAPGQASSSPSQDTSKKRQVAMQISPDMRDESTSDSSFKRPKTLHAGHQPHLESSTSPMRTSNLPNRSSSSGAIYTQGPVPNLTDNTDSPVTSPLQTSARDAHPTAASRTWRNEWIVPYTTGDPTDRSQAKPLCPTTSHYGPTRTPVVPSYVRSMHDVPAYPGMSMYHVSESANVSTPFTPSFQSPQRVSMRNRSTTMNTYPPTNYLSCMYPPVRDSS</sequence>
<dbReference type="GO" id="GO:0000981">
    <property type="term" value="F:DNA-binding transcription factor activity, RNA polymerase II-specific"/>
    <property type="evidence" value="ECO:0007669"/>
    <property type="project" value="TreeGrafter"/>
</dbReference>
<dbReference type="GO" id="GO:0005634">
    <property type="term" value="C:nucleus"/>
    <property type="evidence" value="ECO:0007669"/>
    <property type="project" value="UniProtKB-SubCell"/>
</dbReference>
<feature type="compositionally biased region" description="Polar residues" evidence="4">
    <location>
        <begin position="550"/>
        <end position="563"/>
    </location>
</feature>
<feature type="compositionally biased region" description="Polar residues" evidence="4">
    <location>
        <begin position="1050"/>
        <end position="1066"/>
    </location>
</feature>
<dbReference type="EMBL" id="CP119944">
    <property type="protein sequence ID" value="WFC99258.1"/>
    <property type="molecule type" value="Genomic_DNA"/>
</dbReference>
<dbReference type="InterPro" id="IPR050211">
    <property type="entry name" value="FOX_domain-containing"/>
</dbReference>
<evidence type="ECO:0000256" key="4">
    <source>
        <dbReference type="SAM" id="MobiDB-lite"/>
    </source>
</evidence>
<dbReference type="PRINTS" id="PR00053">
    <property type="entry name" value="FORKHEAD"/>
</dbReference>
<feature type="compositionally biased region" description="Polar residues" evidence="4">
    <location>
        <begin position="366"/>
        <end position="392"/>
    </location>
</feature>
<feature type="DNA-binding region" description="Fork-head" evidence="3">
    <location>
        <begin position="845"/>
        <end position="939"/>
    </location>
</feature>
<feature type="domain" description="Fork-head" evidence="5">
    <location>
        <begin position="845"/>
        <end position="939"/>
    </location>
</feature>
<feature type="compositionally biased region" description="Polar residues" evidence="4">
    <location>
        <begin position="630"/>
        <end position="656"/>
    </location>
</feature>
<feature type="region of interest" description="Disordered" evidence="4">
    <location>
        <begin position="1144"/>
        <end position="1165"/>
    </location>
</feature>
<dbReference type="InterPro" id="IPR030456">
    <property type="entry name" value="TF_fork_head_CS_2"/>
</dbReference>
<feature type="region of interest" description="Disordered" evidence="4">
    <location>
        <begin position="545"/>
        <end position="670"/>
    </location>
</feature>
<feature type="compositionally biased region" description="Polar residues" evidence="4">
    <location>
        <begin position="205"/>
        <end position="217"/>
    </location>
</feature>
<feature type="compositionally biased region" description="Polar residues" evidence="4">
    <location>
        <begin position="100"/>
        <end position="116"/>
    </location>
</feature>
<feature type="region of interest" description="Disordered" evidence="4">
    <location>
        <begin position="205"/>
        <end position="246"/>
    </location>
</feature>
<dbReference type="PANTHER" id="PTHR11829:SF343">
    <property type="entry name" value="FORK-HEAD DOMAIN-CONTAINING PROTEIN"/>
    <property type="match status" value="1"/>
</dbReference>
<name>A0AAJ5YRD2_9BASI</name>
<dbReference type="Gene3D" id="1.10.10.10">
    <property type="entry name" value="Winged helix-like DNA-binding domain superfamily/Winged helix DNA-binding domain"/>
    <property type="match status" value="1"/>
</dbReference>
<dbReference type="SMART" id="SM00339">
    <property type="entry name" value="FH"/>
    <property type="match status" value="1"/>
</dbReference>
<dbReference type="GO" id="GO:0000978">
    <property type="term" value="F:RNA polymerase II cis-regulatory region sequence-specific DNA binding"/>
    <property type="evidence" value="ECO:0007669"/>
    <property type="project" value="TreeGrafter"/>
</dbReference>
<dbReference type="Proteomes" id="UP001219567">
    <property type="component" value="Chromosome 2"/>
</dbReference>
<proteinExistence type="predicted"/>
<keyword evidence="7" id="KW-1185">Reference proteome</keyword>
<feature type="compositionally biased region" description="Polar residues" evidence="4">
    <location>
        <begin position="697"/>
        <end position="708"/>
    </location>
</feature>
<dbReference type="FunFam" id="1.10.10.10:FF:000135">
    <property type="entry name" value="forkhead box protein G1"/>
    <property type="match status" value="1"/>
</dbReference>
<evidence type="ECO:0000313" key="7">
    <source>
        <dbReference type="Proteomes" id="UP001219567"/>
    </source>
</evidence>
<feature type="region of interest" description="Disordered" evidence="4">
    <location>
        <begin position="690"/>
        <end position="756"/>
    </location>
</feature>
<evidence type="ECO:0000256" key="1">
    <source>
        <dbReference type="ARBA" id="ARBA00023125"/>
    </source>
</evidence>
<feature type="compositionally biased region" description="Basic and acidic residues" evidence="4">
    <location>
        <begin position="709"/>
        <end position="734"/>
    </location>
</feature>